<keyword evidence="1" id="KW-0812">Transmembrane</keyword>
<evidence type="ECO:0000313" key="2">
    <source>
        <dbReference type="EMBL" id="KUG04548.1"/>
    </source>
</evidence>
<accession>A0A0W8E7G7</accession>
<protein>
    <submittedName>
        <fullName evidence="2">Uncharacterized protein</fullName>
    </submittedName>
</protein>
<reference evidence="2" key="1">
    <citation type="journal article" date="2015" name="Proc. Natl. Acad. Sci. U.S.A.">
        <title>Networks of energetic and metabolic interactions define dynamics in microbial communities.</title>
        <authorList>
            <person name="Embree M."/>
            <person name="Liu J.K."/>
            <person name="Al-Bassam M.M."/>
            <person name="Zengler K."/>
        </authorList>
    </citation>
    <scope>NUCLEOTIDE SEQUENCE</scope>
</reference>
<comment type="caution">
    <text evidence="2">The sequence shown here is derived from an EMBL/GenBank/DDBJ whole genome shotgun (WGS) entry which is preliminary data.</text>
</comment>
<name>A0A0W8E7G7_9ZZZZ</name>
<organism evidence="2">
    <name type="scientific">hydrocarbon metagenome</name>
    <dbReference type="NCBI Taxonomy" id="938273"/>
    <lineage>
        <taxon>unclassified sequences</taxon>
        <taxon>metagenomes</taxon>
        <taxon>ecological metagenomes</taxon>
    </lineage>
</organism>
<keyword evidence="1" id="KW-1133">Transmembrane helix</keyword>
<evidence type="ECO:0000256" key="1">
    <source>
        <dbReference type="SAM" id="Phobius"/>
    </source>
</evidence>
<sequence>MLINSSNSSLWRLQRMLYPVIIFCGLLLIYYPTNNKDIASSYFPGI</sequence>
<dbReference type="AlphaFoldDB" id="A0A0W8E7G7"/>
<gene>
    <name evidence="2" type="ORF">ASZ90_018039</name>
</gene>
<dbReference type="EMBL" id="LNQE01001845">
    <property type="protein sequence ID" value="KUG04548.1"/>
    <property type="molecule type" value="Genomic_DNA"/>
</dbReference>
<proteinExistence type="predicted"/>
<feature type="transmembrane region" description="Helical" evidence="1">
    <location>
        <begin position="16"/>
        <end position="33"/>
    </location>
</feature>
<keyword evidence="1" id="KW-0472">Membrane</keyword>